<protein>
    <recommendedName>
        <fullName evidence="4">CBM-cenC domain-containing protein</fullName>
    </recommendedName>
</protein>
<name>A0AA51MQJ7_9GAMM</name>
<gene>
    <name evidence="1" type="ORF">RCC75_03520</name>
    <name evidence="2" type="ORF">RCG00_09215</name>
</gene>
<dbReference type="RefSeq" id="WP_308133743.1">
    <property type="nucleotide sequence ID" value="NZ_CP133217.1"/>
</dbReference>
<dbReference type="AlphaFoldDB" id="A0AA51MQJ7"/>
<dbReference type="Proteomes" id="UP001223336">
    <property type="component" value="Unassembled WGS sequence"/>
</dbReference>
<evidence type="ECO:0000313" key="1">
    <source>
        <dbReference type="EMBL" id="MDQ5767578.1"/>
    </source>
</evidence>
<evidence type="ECO:0000313" key="3">
    <source>
        <dbReference type="Proteomes" id="UP001223336"/>
    </source>
</evidence>
<accession>A0AA51MQJ7</accession>
<evidence type="ECO:0008006" key="4">
    <source>
        <dbReference type="Google" id="ProtNLM"/>
    </source>
</evidence>
<proteinExistence type="predicted"/>
<reference evidence="2 3" key="1">
    <citation type="submission" date="2023-08" db="EMBL/GenBank/DDBJ databases">
        <title>New molecular markers tilS and rpoB for phylogenetic and monitoring studies of the genus Thiothrix biodiversity.</title>
        <authorList>
            <person name="Ravin N.V."/>
            <person name="Smolyakov D."/>
            <person name="Markov N.D."/>
            <person name="Beletsky A.V."/>
            <person name="Mardanov A.V."/>
            <person name="Rudenko T.S."/>
            <person name="Grabovich M.Y."/>
        </authorList>
    </citation>
    <scope>NUCLEOTIDE SEQUENCE</scope>
    <source>
        <strain evidence="2">DNT52</strain>
        <strain evidence="1 3">H33</strain>
    </source>
</reference>
<dbReference type="EMBL" id="CP133217">
    <property type="protein sequence ID" value="WML88540.1"/>
    <property type="molecule type" value="Genomic_DNA"/>
</dbReference>
<dbReference type="Gene3D" id="2.60.120.260">
    <property type="entry name" value="Galactose-binding domain-like"/>
    <property type="match status" value="1"/>
</dbReference>
<dbReference type="Proteomes" id="UP001229862">
    <property type="component" value="Chromosome"/>
</dbReference>
<keyword evidence="3" id="KW-1185">Reference proteome</keyword>
<evidence type="ECO:0000313" key="2">
    <source>
        <dbReference type="EMBL" id="WML88540.1"/>
    </source>
</evidence>
<organism evidence="2">
    <name type="scientific">Thiothrix subterranea</name>
    <dbReference type="NCBI Taxonomy" id="2735563"/>
    <lineage>
        <taxon>Bacteria</taxon>
        <taxon>Pseudomonadati</taxon>
        <taxon>Pseudomonadota</taxon>
        <taxon>Gammaproteobacteria</taxon>
        <taxon>Thiotrichales</taxon>
        <taxon>Thiotrichaceae</taxon>
        <taxon>Thiothrix</taxon>
    </lineage>
</organism>
<dbReference type="EMBL" id="JAVFKN010000002">
    <property type="protein sequence ID" value="MDQ5767578.1"/>
    <property type="molecule type" value="Genomic_DNA"/>
</dbReference>
<sequence>MWLRLVLIAVLSLLGWQVVERGMGQMYSERLAAIYTIGWVTPWVDAVDSIPPDSALSLSADAWASLSDQALVRGLHANAETYAWRALNRDMSSGRAVARLLALRDTQQQLNEADKLAHLAYRLWPVHSDALLRVASHWIVREDLKQLLPILHVLMTQTGEYNQALFPALHELAKSDEAVHLKQYVSQAPQWWPAFFSYLCQQESDLAIVTAYYRERLKATQPLQQSEQTPYINRLIKDQQWQQARDIWITTLSEKQQKFATTFLYDSGFESDRYNEGFAWHLNSTPLVTINTGSTGGITGKQALRIAFKTPKKPIHFQQIWQRLTLPADHYTLTLRYRADNFITAKGLQWRMYCDTPTPSLLGESQILNASKDWKTLSMNLKVPQEITSPVEKDHKSQPCAAQILRLEAASRYAHEHLFEGTLWIDDIAITSSIP</sequence>